<feature type="region of interest" description="Disordered" evidence="1">
    <location>
        <begin position="1"/>
        <end position="111"/>
    </location>
</feature>
<evidence type="ECO:0008006" key="4">
    <source>
        <dbReference type="Google" id="ProtNLM"/>
    </source>
</evidence>
<accession>A0ABQ7H5L7</accession>
<evidence type="ECO:0000313" key="3">
    <source>
        <dbReference type="Proteomes" id="UP000815325"/>
    </source>
</evidence>
<name>A0ABQ7H5L7_DUNSA</name>
<sequence>MRPLSRAMPGPCALKRRAVCEDTHPSTPTHNPPEPQSMTSRADHPGSCMGSTKFETICPPHAHHQATKRDAQGSLTPQFQPKHTPPEPRSSKPFAHPMPITKQLSGMPKEV</sequence>
<dbReference type="EMBL" id="MU069467">
    <property type="protein sequence ID" value="KAF5842152.1"/>
    <property type="molecule type" value="Genomic_DNA"/>
</dbReference>
<evidence type="ECO:0000313" key="2">
    <source>
        <dbReference type="EMBL" id="KAF5842152.1"/>
    </source>
</evidence>
<organism evidence="2 3">
    <name type="scientific">Dunaliella salina</name>
    <name type="common">Green alga</name>
    <name type="synonym">Protococcus salinus</name>
    <dbReference type="NCBI Taxonomy" id="3046"/>
    <lineage>
        <taxon>Eukaryota</taxon>
        <taxon>Viridiplantae</taxon>
        <taxon>Chlorophyta</taxon>
        <taxon>core chlorophytes</taxon>
        <taxon>Chlorophyceae</taxon>
        <taxon>CS clade</taxon>
        <taxon>Chlamydomonadales</taxon>
        <taxon>Dunaliellaceae</taxon>
        <taxon>Dunaliella</taxon>
    </lineage>
</organism>
<comment type="caution">
    <text evidence="2">The sequence shown here is derived from an EMBL/GenBank/DDBJ whole genome shotgun (WGS) entry which is preliminary data.</text>
</comment>
<gene>
    <name evidence="2" type="ORF">DUNSADRAFT_8839</name>
</gene>
<evidence type="ECO:0000256" key="1">
    <source>
        <dbReference type="SAM" id="MobiDB-lite"/>
    </source>
</evidence>
<proteinExistence type="predicted"/>
<protein>
    <recommendedName>
        <fullName evidence="4">Encoded protein</fullName>
    </recommendedName>
</protein>
<keyword evidence="3" id="KW-1185">Reference proteome</keyword>
<dbReference type="Proteomes" id="UP000815325">
    <property type="component" value="Unassembled WGS sequence"/>
</dbReference>
<reference evidence="2" key="1">
    <citation type="submission" date="2017-08" db="EMBL/GenBank/DDBJ databases">
        <authorList>
            <person name="Polle J.E."/>
            <person name="Barry K."/>
            <person name="Cushman J."/>
            <person name="Schmutz J."/>
            <person name="Tran D."/>
            <person name="Hathwaick L.T."/>
            <person name="Yim W.C."/>
            <person name="Jenkins J."/>
            <person name="Mckie-Krisberg Z.M."/>
            <person name="Prochnik S."/>
            <person name="Lindquist E."/>
            <person name="Dockter R.B."/>
            <person name="Adam C."/>
            <person name="Molina H."/>
            <person name="Bunkerborg J."/>
            <person name="Jin E."/>
            <person name="Buchheim M."/>
            <person name="Magnuson J."/>
        </authorList>
    </citation>
    <scope>NUCLEOTIDE SEQUENCE</scope>
    <source>
        <strain evidence="2">CCAP 19/18</strain>
    </source>
</reference>